<evidence type="ECO:0000256" key="8">
    <source>
        <dbReference type="SAM" id="MobiDB-lite"/>
    </source>
</evidence>
<keyword evidence="7 9" id="KW-0472">Membrane</keyword>
<keyword evidence="3" id="KW-0813">Transport</keyword>
<keyword evidence="11" id="KW-1185">Reference proteome</keyword>
<feature type="region of interest" description="Disordered" evidence="8">
    <location>
        <begin position="1"/>
        <end position="59"/>
    </location>
</feature>
<dbReference type="InParanoid" id="A0A165F3L5"/>
<feature type="region of interest" description="Disordered" evidence="8">
    <location>
        <begin position="245"/>
        <end position="265"/>
    </location>
</feature>
<dbReference type="STRING" id="1353952.A0A165F3L5"/>
<feature type="compositionally biased region" description="Low complexity" evidence="8">
    <location>
        <begin position="311"/>
        <end position="320"/>
    </location>
</feature>
<comment type="subcellular location">
    <subcellularLocation>
        <location evidence="1">Cell membrane</location>
        <topology evidence="1">Multi-pass membrane protein</topology>
    </subcellularLocation>
</comment>
<feature type="compositionally biased region" description="Polar residues" evidence="8">
    <location>
        <begin position="10"/>
        <end position="19"/>
    </location>
</feature>
<dbReference type="InterPro" id="IPR002523">
    <property type="entry name" value="MgTranspt_CorA/ZnTranspt_ZntB"/>
</dbReference>
<feature type="transmembrane region" description="Helical" evidence="9">
    <location>
        <begin position="637"/>
        <end position="655"/>
    </location>
</feature>
<organism evidence="10 11">
    <name type="scientific">Calocera cornea HHB12733</name>
    <dbReference type="NCBI Taxonomy" id="1353952"/>
    <lineage>
        <taxon>Eukaryota</taxon>
        <taxon>Fungi</taxon>
        <taxon>Dikarya</taxon>
        <taxon>Basidiomycota</taxon>
        <taxon>Agaricomycotina</taxon>
        <taxon>Dacrymycetes</taxon>
        <taxon>Dacrymycetales</taxon>
        <taxon>Dacrymycetaceae</taxon>
        <taxon>Calocera</taxon>
    </lineage>
</organism>
<feature type="compositionally biased region" description="Basic and acidic residues" evidence="8">
    <location>
        <begin position="322"/>
        <end position="333"/>
    </location>
</feature>
<dbReference type="SUPFAM" id="SSF143865">
    <property type="entry name" value="CorA soluble domain-like"/>
    <property type="match status" value="1"/>
</dbReference>
<feature type="compositionally biased region" description="Basic and acidic residues" evidence="8">
    <location>
        <begin position="340"/>
        <end position="372"/>
    </location>
</feature>
<dbReference type="SUPFAM" id="SSF144083">
    <property type="entry name" value="Magnesium transport protein CorA, transmembrane region"/>
    <property type="match status" value="1"/>
</dbReference>
<dbReference type="Proteomes" id="UP000076842">
    <property type="component" value="Unassembled WGS sequence"/>
</dbReference>
<accession>A0A165F3L5</accession>
<comment type="similarity">
    <text evidence="2">Belongs to the CorA metal ion transporter (MIT) (TC 1.A.35) family.</text>
</comment>
<name>A0A165F3L5_9BASI</name>
<evidence type="ECO:0000256" key="5">
    <source>
        <dbReference type="ARBA" id="ARBA00022692"/>
    </source>
</evidence>
<dbReference type="GO" id="GO:0000287">
    <property type="term" value="F:magnesium ion binding"/>
    <property type="evidence" value="ECO:0007669"/>
    <property type="project" value="TreeGrafter"/>
</dbReference>
<dbReference type="GO" id="GO:0015087">
    <property type="term" value="F:cobalt ion transmembrane transporter activity"/>
    <property type="evidence" value="ECO:0007669"/>
    <property type="project" value="TreeGrafter"/>
</dbReference>
<keyword evidence="5 9" id="KW-0812">Transmembrane</keyword>
<evidence type="ECO:0000256" key="7">
    <source>
        <dbReference type="ARBA" id="ARBA00023136"/>
    </source>
</evidence>
<dbReference type="InterPro" id="IPR045863">
    <property type="entry name" value="CorA_TM1_TM2"/>
</dbReference>
<evidence type="ECO:0000256" key="6">
    <source>
        <dbReference type="ARBA" id="ARBA00022989"/>
    </source>
</evidence>
<dbReference type="OrthoDB" id="165352at2759"/>
<gene>
    <name evidence="10" type="ORF">CALCODRAFT_436239</name>
</gene>
<evidence type="ECO:0000256" key="2">
    <source>
        <dbReference type="ARBA" id="ARBA00009765"/>
    </source>
</evidence>
<feature type="compositionally biased region" description="Polar residues" evidence="8">
    <location>
        <begin position="35"/>
        <end position="52"/>
    </location>
</feature>
<dbReference type="InterPro" id="IPR045861">
    <property type="entry name" value="CorA_cytoplasmic_dom"/>
</dbReference>
<protein>
    <recommendedName>
        <fullName evidence="12">Cora-domain-containing protein</fullName>
    </recommendedName>
</protein>
<dbReference type="PANTHER" id="PTHR46494">
    <property type="entry name" value="CORA FAMILY METAL ION TRANSPORTER (EUROFUNG)"/>
    <property type="match status" value="1"/>
</dbReference>
<keyword evidence="4" id="KW-1003">Cell membrane</keyword>
<evidence type="ECO:0000256" key="9">
    <source>
        <dbReference type="SAM" id="Phobius"/>
    </source>
</evidence>
<keyword evidence="6 9" id="KW-1133">Transmembrane helix</keyword>
<dbReference type="GO" id="GO:0050897">
    <property type="term" value="F:cobalt ion binding"/>
    <property type="evidence" value="ECO:0007669"/>
    <property type="project" value="TreeGrafter"/>
</dbReference>
<evidence type="ECO:0008006" key="12">
    <source>
        <dbReference type="Google" id="ProtNLM"/>
    </source>
</evidence>
<evidence type="ECO:0000313" key="11">
    <source>
        <dbReference type="Proteomes" id="UP000076842"/>
    </source>
</evidence>
<evidence type="ECO:0000256" key="4">
    <source>
        <dbReference type="ARBA" id="ARBA00022475"/>
    </source>
</evidence>
<reference evidence="10 11" key="1">
    <citation type="journal article" date="2016" name="Mol. Biol. Evol.">
        <title>Comparative Genomics of Early-Diverging Mushroom-Forming Fungi Provides Insights into the Origins of Lignocellulose Decay Capabilities.</title>
        <authorList>
            <person name="Nagy L.G."/>
            <person name="Riley R."/>
            <person name="Tritt A."/>
            <person name="Adam C."/>
            <person name="Daum C."/>
            <person name="Floudas D."/>
            <person name="Sun H."/>
            <person name="Yadav J.S."/>
            <person name="Pangilinan J."/>
            <person name="Larsson K.H."/>
            <person name="Matsuura K."/>
            <person name="Barry K."/>
            <person name="Labutti K."/>
            <person name="Kuo R."/>
            <person name="Ohm R.A."/>
            <person name="Bhattacharya S.S."/>
            <person name="Shirouzu T."/>
            <person name="Yoshinaga Y."/>
            <person name="Martin F.M."/>
            <person name="Grigoriev I.V."/>
            <person name="Hibbett D.S."/>
        </authorList>
    </citation>
    <scope>NUCLEOTIDE SEQUENCE [LARGE SCALE GENOMIC DNA]</scope>
    <source>
        <strain evidence="10 11">HHB12733</strain>
    </source>
</reference>
<dbReference type="Pfam" id="PF01544">
    <property type="entry name" value="CorA"/>
    <property type="match status" value="1"/>
</dbReference>
<dbReference type="PANTHER" id="PTHR46494:SF1">
    <property type="entry name" value="CORA FAMILY METAL ION TRANSPORTER (EUROFUNG)"/>
    <property type="match status" value="1"/>
</dbReference>
<dbReference type="Gene3D" id="3.30.460.20">
    <property type="entry name" value="CorA soluble domain-like"/>
    <property type="match status" value="1"/>
</dbReference>
<dbReference type="EMBL" id="KV423983">
    <property type="protein sequence ID" value="KZT56116.1"/>
    <property type="molecule type" value="Genomic_DNA"/>
</dbReference>
<feature type="region of interest" description="Disordered" evidence="8">
    <location>
        <begin position="71"/>
        <end position="95"/>
    </location>
</feature>
<dbReference type="Gene3D" id="1.20.58.340">
    <property type="entry name" value="Magnesium transport protein CorA, transmembrane region"/>
    <property type="match status" value="2"/>
</dbReference>
<dbReference type="AlphaFoldDB" id="A0A165F3L5"/>
<evidence type="ECO:0000256" key="3">
    <source>
        <dbReference type="ARBA" id="ARBA00022448"/>
    </source>
</evidence>
<dbReference type="GO" id="GO:0015095">
    <property type="term" value="F:magnesium ion transmembrane transporter activity"/>
    <property type="evidence" value="ECO:0007669"/>
    <property type="project" value="TreeGrafter"/>
</dbReference>
<feature type="transmembrane region" description="Helical" evidence="9">
    <location>
        <begin position="604"/>
        <end position="625"/>
    </location>
</feature>
<proteinExistence type="inferred from homology"/>
<feature type="region of interest" description="Disordered" evidence="8">
    <location>
        <begin position="310"/>
        <end position="383"/>
    </location>
</feature>
<dbReference type="GO" id="GO:0005886">
    <property type="term" value="C:plasma membrane"/>
    <property type="evidence" value="ECO:0007669"/>
    <property type="project" value="UniProtKB-SubCell"/>
</dbReference>
<sequence length="680" mass="76387">MQANLPLPSRPNTNIQTLDATADHLEEPSAGPESPNKSSTRSTAETRVNSPSAPVDISKLSAVDGAPIFVPVAASGPDDHRPNPSSAPPPPRPVNRLRTTAAKVIQMHRGSTAIQTPGAEQGVDPRRDSASEHWGHIHQECKIEICDYSSVNVRFTPLTNTRLEEFLNGHGHDRPPWAKVRWITVGGISWDVVRTLALRYDLHPLATEDVLRCGENGNRSKGEYFRNHLFLSVISHSLADDDNATSNDPLHAAPPSKALHPGSARGQIVRQLSDSPVQDIQGLHQGLSTVGLRRPLNRDDIESSLSKLNTVDDVSSTSSSIGKEHRPEDDITRITRARRPFPERFTSRRGVRSPDRDVERDAPERKAEEARKLATQKQRASWMSMTPMGRRKAANQVVLEELKQGAHVNVVLKHNYVFLTRQGTLITFHEQADLSVFEPIKRRLRIKDSLLRTNCDASLLMQSVLDLVVDKALDIVERYHDELLDLERKILIKPSMENVRQLHIISGDLTLHKRTLTPLSTLIYTLRRYDLDRAIAATPEAQDSTEVKVTGFCSHQCKVYLADVYDHMDYILSSMDGFSSIAENLLNFTFNIVSYETNNSMSRLTIATVLFFPLTFLTGYFGMNFQQMNSIVGSDLFFWELAIPIMTIVILLLTYPDILNQCRSFLSNRRMDKIEVRELL</sequence>
<evidence type="ECO:0000313" key="10">
    <source>
        <dbReference type="EMBL" id="KZT56116.1"/>
    </source>
</evidence>
<evidence type="ECO:0000256" key="1">
    <source>
        <dbReference type="ARBA" id="ARBA00004651"/>
    </source>
</evidence>